<dbReference type="Proteomes" id="UP000266841">
    <property type="component" value="Unassembled WGS sequence"/>
</dbReference>
<dbReference type="InterPro" id="IPR006597">
    <property type="entry name" value="Sel1-like"/>
</dbReference>
<sequence length="265" mass="29292">MSNVAAAAVADSANVEPAGLGDVQYLHQQQLMANGHERPEGDRCPICFDLIEFPVAKHSTINVCCMKTVCDGCIFAARQRGMGDRCPFCRTPFPADDTAQLAMIQKRVNKGDAEGITFLGNKYFYGKLGLAKDVSRAIELWTEAAELGSLDAHHNLGATYFTGKGVEVDKPRGIHHWQEAAMRGHVDSRRNLGTVEYNNGNHQLATQHWMIPAKMGNEQSLNAIKDMFKDGLVTKAQYAEALLGYRDAVEETKSPQREEAKRLRV</sequence>
<keyword evidence="2" id="KW-0479">Metal-binding</keyword>
<keyword evidence="2" id="KW-0863">Zinc-finger</keyword>
<proteinExistence type="inferred from homology"/>
<dbReference type="PANTHER" id="PTHR11102:SF160">
    <property type="entry name" value="ERAD-ASSOCIATED E3 UBIQUITIN-PROTEIN LIGASE COMPONENT HRD3"/>
    <property type="match status" value="1"/>
</dbReference>
<dbReference type="PROSITE" id="PS50089">
    <property type="entry name" value="ZF_RING_2"/>
    <property type="match status" value="1"/>
</dbReference>
<name>K0TBC1_THAOC</name>
<dbReference type="SUPFAM" id="SSF57850">
    <property type="entry name" value="RING/U-box"/>
    <property type="match status" value="1"/>
</dbReference>
<evidence type="ECO:0000256" key="2">
    <source>
        <dbReference type="PROSITE-ProRule" id="PRU00175"/>
    </source>
</evidence>
<dbReference type="SUPFAM" id="SSF81901">
    <property type="entry name" value="HCP-like"/>
    <property type="match status" value="1"/>
</dbReference>
<dbReference type="SMART" id="SM00671">
    <property type="entry name" value="SEL1"/>
    <property type="match status" value="2"/>
</dbReference>
<gene>
    <name evidence="4" type="ORF">THAOC_03509</name>
</gene>
<comment type="caution">
    <text evidence="4">The sequence shown here is derived from an EMBL/GenBank/DDBJ whole genome shotgun (WGS) entry which is preliminary data.</text>
</comment>
<accession>K0TBC1</accession>
<dbReference type="EMBL" id="AGNL01003367">
    <property type="protein sequence ID" value="EJK74795.1"/>
    <property type="molecule type" value="Genomic_DNA"/>
</dbReference>
<feature type="domain" description="RING-type" evidence="3">
    <location>
        <begin position="44"/>
        <end position="90"/>
    </location>
</feature>
<evidence type="ECO:0000313" key="4">
    <source>
        <dbReference type="EMBL" id="EJK74795.1"/>
    </source>
</evidence>
<comment type="similarity">
    <text evidence="1">Belongs to the sel-1 family.</text>
</comment>
<evidence type="ECO:0000259" key="3">
    <source>
        <dbReference type="PROSITE" id="PS50089"/>
    </source>
</evidence>
<dbReference type="Gene3D" id="3.30.40.10">
    <property type="entry name" value="Zinc/RING finger domain, C3HC4 (zinc finger)"/>
    <property type="match status" value="1"/>
</dbReference>
<dbReference type="InterPro" id="IPR011990">
    <property type="entry name" value="TPR-like_helical_dom_sf"/>
</dbReference>
<evidence type="ECO:0000256" key="1">
    <source>
        <dbReference type="ARBA" id="ARBA00038101"/>
    </source>
</evidence>
<keyword evidence="2" id="KW-0862">Zinc</keyword>
<reference evidence="4 5" key="1">
    <citation type="journal article" date="2012" name="Genome Biol.">
        <title>Genome and low-iron response of an oceanic diatom adapted to chronic iron limitation.</title>
        <authorList>
            <person name="Lommer M."/>
            <person name="Specht M."/>
            <person name="Roy A.S."/>
            <person name="Kraemer L."/>
            <person name="Andreson R."/>
            <person name="Gutowska M.A."/>
            <person name="Wolf J."/>
            <person name="Bergner S.V."/>
            <person name="Schilhabel M.B."/>
            <person name="Klostermeier U.C."/>
            <person name="Beiko R.G."/>
            <person name="Rosenstiel P."/>
            <person name="Hippler M."/>
            <person name="Laroche J."/>
        </authorList>
    </citation>
    <scope>NUCLEOTIDE SEQUENCE [LARGE SCALE GENOMIC DNA]</scope>
    <source>
        <strain evidence="4 5">CCMP1005</strain>
    </source>
</reference>
<dbReference type="InterPro" id="IPR001841">
    <property type="entry name" value="Znf_RING"/>
</dbReference>
<dbReference type="InterPro" id="IPR013083">
    <property type="entry name" value="Znf_RING/FYVE/PHD"/>
</dbReference>
<dbReference type="InterPro" id="IPR050767">
    <property type="entry name" value="Sel1_AlgK"/>
</dbReference>
<dbReference type="GO" id="GO:0008270">
    <property type="term" value="F:zinc ion binding"/>
    <property type="evidence" value="ECO:0007669"/>
    <property type="project" value="UniProtKB-KW"/>
</dbReference>
<evidence type="ECO:0000313" key="5">
    <source>
        <dbReference type="Proteomes" id="UP000266841"/>
    </source>
</evidence>
<dbReference type="Pfam" id="PF08238">
    <property type="entry name" value="Sel1"/>
    <property type="match status" value="2"/>
</dbReference>
<dbReference type="GO" id="GO:0005737">
    <property type="term" value="C:cytoplasm"/>
    <property type="evidence" value="ECO:0007669"/>
    <property type="project" value="UniProtKB-ARBA"/>
</dbReference>
<dbReference type="AlphaFoldDB" id="K0TBC1"/>
<keyword evidence="5" id="KW-1185">Reference proteome</keyword>
<dbReference type="eggNOG" id="KOG1550">
    <property type="taxonomic scope" value="Eukaryota"/>
</dbReference>
<dbReference type="PANTHER" id="PTHR11102">
    <property type="entry name" value="SEL-1-LIKE PROTEIN"/>
    <property type="match status" value="1"/>
</dbReference>
<dbReference type="Gene3D" id="1.25.40.10">
    <property type="entry name" value="Tetratricopeptide repeat domain"/>
    <property type="match status" value="1"/>
</dbReference>
<organism evidence="4 5">
    <name type="scientific">Thalassiosira oceanica</name>
    <name type="common">Marine diatom</name>
    <dbReference type="NCBI Taxonomy" id="159749"/>
    <lineage>
        <taxon>Eukaryota</taxon>
        <taxon>Sar</taxon>
        <taxon>Stramenopiles</taxon>
        <taxon>Ochrophyta</taxon>
        <taxon>Bacillariophyta</taxon>
        <taxon>Coscinodiscophyceae</taxon>
        <taxon>Thalassiosirophycidae</taxon>
        <taxon>Thalassiosirales</taxon>
        <taxon>Thalassiosiraceae</taxon>
        <taxon>Thalassiosira</taxon>
    </lineage>
</organism>
<protein>
    <recommendedName>
        <fullName evidence="3">RING-type domain-containing protein</fullName>
    </recommendedName>
</protein>